<keyword evidence="1" id="KW-0677">Repeat</keyword>
<evidence type="ECO:0000256" key="4">
    <source>
        <dbReference type="SAM" id="SignalP"/>
    </source>
</evidence>
<dbReference type="PROSITE" id="PS50088">
    <property type="entry name" value="ANK_REPEAT"/>
    <property type="match status" value="3"/>
</dbReference>
<keyword evidence="2 3" id="KW-0040">ANK repeat</keyword>
<sequence>MACTVDSPIVFLLLAEGCDVTAADRVGATPLIAAAYRGHTEVCQQLLGSKQGGNAGRAFMLAAATRDARETAVHAAAKGGHIDTLAALAAAGADVRALDREGKDCLMLAAANDHPGVMTYLLQSHDASPARQDGAGRTALMHAAAAGAVQAVQLLLSLDPQPDLTVADAAGRGPLHHACLGGAAEVLELLSSRGMSLSPSDPISLELLRLAARAGHAGVVDWMLTAGIGELEIVADGSTNPVFAAVRSGSCEAVDALGRTPLGVAAELGDTPMCRHLVAAGANLLAADSHGRVPRRLAYEAQKRDTAEALASMARKQLLLPDDAISEEQAAAAWAV</sequence>
<evidence type="ECO:0000256" key="3">
    <source>
        <dbReference type="PROSITE-ProRule" id="PRU00023"/>
    </source>
</evidence>
<dbReference type="Pfam" id="PF13637">
    <property type="entry name" value="Ank_4"/>
    <property type="match status" value="1"/>
</dbReference>
<comment type="caution">
    <text evidence="5">The sequence shown here is derived from an EMBL/GenBank/DDBJ whole genome shotgun (WGS) entry which is preliminary data.</text>
</comment>
<dbReference type="Proteomes" id="UP000075714">
    <property type="component" value="Unassembled WGS sequence"/>
</dbReference>
<dbReference type="EMBL" id="LSYV01000018">
    <property type="protein sequence ID" value="KXZ50258.1"/>
    <property type="molecule type" value="Genomic_DNA"/>
</dbReference>
<dbReference type="AlphaFoldDB" id="A0A150GKC7"/>
<feature type="chain" id="PRO_5007562108" evidence="4">
    <location>
        <begin position="24"/>
        <end position="336"/>
    </location>
</feature>
<dbReference type="Pfam" id="PF12796">
    <property type="entry name" value="Ank_2"/>
    <property type="match status" value="2"/>
</dbReference>
<feature type="repeat" description="ANK" evidence="3">
    <location>
        <begin position="68"/>
        <end position="100"/>
    </location>
</feature>
<dbReference type="Pfam" id="PF00023">
    <property type="entry name" value="Ank"/>
    <property type="match status" value="1"/>
</dbReference>
<dbReference type="SUPFAM" id="SSF48403">
    <property type="entry name" value="Ankyrin repeat"/>
    <property type="match status" value="1"/>
</dbReference>
<proteinExistence type="predicted"/>
<dbReference type="PANTHER" id="PTHR24198">
    <property type="entry name" value="ANKYRIN REPEAT AND PROTEIN KINASE DOMAIN-CONTAINING PROTEIN"/>
    <property type="match status" value="1"/>
</dbReference>
<keyword evidence="6" id="KW-1185">Reference proteome</keyword>
<protein>
    <submittedName>
        <fullName evidence="5">Uncharacterized protein</fullName>
    </submittedName>
</protein>
<feature type="repeat" description="ANK" evidence="3">
    <location>
        <begin position="257"/>
        <end position="289"/>
    </location>
</feature>
<dbReference type="Gene3D" id="1.25.40.20">
    <property type="entry name" value="Ankyrin repeat-containing domain"/>
    <property type="match status" value="3"/>
</dbReference>
<evidence type="ECO:0000313" key="6">
    <source>
        <dbReference type="Proteomes" id="UP000075714"/>
    </source>
</evidence>
<accession>A0A150GKC7</accession>
<reference evidence="6" key="1">
    <citation type="journal article" date="2016" name="Nat. Commun.">
        <title>The Gonium pectorale genome demonstrates co-option of cell cycle regulation during the evolution of multicellularity.</title>
        <authorList>
            <person name="Hanschen E.R."/>
            <person name="Marriage T.N."/>
            <person name="Ferris P.J."/>
            <person name="Hamaji T."/>
            <person name="Toyoda A."/>
            <person name="Fujiyama A."/>
            <person name="Neme R."/>
            <person name="Noguchi H."/>
            <person name="Minakuchi Y."/>
            <person name="Suzuki M."/>
            <person name="Kawai-Toyooka H."/>
            <person name="Smith D.R."/>
            <person name="Sparks H."/>
            <person name="Anderson J."/>
            <person name="Bakaric R."/>
            <person name="Luria V."/>
            <person name="Karger A."/>
            <person name="Kirschner M.W."/>
            <person name="Durand P.M."/>
            <person name="Michod R.E."/>
            <person name="Nozaki H."/>
            <person name="Olson B.J."/>
        </authorList>
    </citation>
    <scope>NUCLEOTIDE SEQUENCE [LARGE SCALE GENOMIC DNA]</scope>
    <source>
        <strain evidence="6">NIES-2863</strain>
    </source>
</reference>
<dbReference type="InterPro" id="IPR002110">
    <property type="entry name" value="Ankyrin_rpt"/>
</dbReference>
<dbReference type="STRING" id="33097.A0A150GKC7"/>
<name>A0A150GKC7_GONPE</name>
<dbReference type="OrthoDB" id="529241at2759"/>
<dbReference type="InterPro" id="IPR036770">
    <property type="entry name" value="Ankyrin_rpt-contain_sf"/>
</dbReference>
<feature type="signal peptide" evidence="4">
    <location>
        <begin position="1"/>
        <end position="23"/>
    </location>
</feature>
<evidence type="ECO:0000256" key="1">
    <source>
        <dbReference type="ARBA" id="ARBA00022737"/>
    </source>
</evidence>
<feature type="repeat" description="ANK" evidence="3">
    <location>
        <begin position="170"/>
        <end position="202"/>
    </location>
</feature>
<dbReference type="PROSITE" id="PS50297">
    <property type="entry name" value="ANK_REP_REGION"/>
    <property type="match status" value="3"/>
</dbReference>
<evidence type="ECO:0000256" key="2">
    <source>
        <dbReference type="ARBA" id="ARBA00023043"/>
    </source>
</evidence>
<dbReference type="SMART" id="SM00248">
    <property type="entry name" value="ANK"/>
    <property type="match status" value="7"/>
</dbReference>
<keyword evidence="4" id="KW-0732">Signal</keyword>
<organism evidence="5 6">
    <name type="scientific">Gonium pectorale</name>
    <name type="common">Green alga</name>
    <dbReference type="NCBI Taxonomy" id="33097"/>
    <lineage>
        <taxon>Eukaryota</taxon>
        <taxon>Viridiplantae</taxon>
        <taxon>Chlorophyta</taxon>
        <taxon>core chlorophytes</taxon>
        <taxon>Chlorophyceae</taxon>
        <taxon>CS clade</taxon>
        <taxon>Chlamydomonadales</taxon>
        <taxon>Volvocaceae</taxon>
        <taxon>Gonium</taxon>
    </lineage>
</organism>
<dbReference type="PANTHER" id="PTHR24198:SF165">
    <property type="entry name" value="ANKYRIN REPEAT-CONTAINING PROTEIN-RELATED"/>
    <property type="match status" value="1"/>
</dbReference>
<evidence type="ECO:0000313" key="5">
    <source>
        <dbReference type="EMBL" id="KXZ50258.1"/>
    </source>
</evidence>
<gene>
    <name evidence="5" type="ORF">GPECTOR_17g896</name>
</gene>